<gene>
    <name evidence="2" type="ORF">SPF06_19620</name>
</gene>
<comment type="caution">
    <text evidence="2">The sequence shown here is derived from an EMBL/GenBank/DDBJ whole genome shotgun (WGS) entry which is preliminary data.</text>
</comment>
<dbReference type="RefSeq" id="WP_323280848.1">
    <property type="nucleotide sequence ID" value="NZ_JAYGGQ010000019.1"/>
</dbReference>
<name>A0ABU5TB71_9MICC</name>
<evidence type="ECO:0000313" key="2">
    <source>
        <dbReference type="EMBL" id="MEA5456937.1"/>
    </source>
</evidence>
<reference evidence="2 3" key="1">
    <citation type="submission" date="2023-12" db="EMBL/GenBank/DDBJ databases">
        <title>Sinomonas terricola sp. nov, isolated from litchi orchard soil in Guangdong, PR China.</title>
        <authorList>
            <person name="Jiaxin W."/>
            <person name="Yang Z."/>
            <person name="Honghui Z."/>
        </authorList>
    </citation>
    <scope>NUCLEOTIDE SEQUENCE [LARGE SCALE GENOMIC DNA]</scope>
    <source>
        <strain evidence="2 3">JGH33</strain>
    </source>
</reference>
<protein>
    <submittedName>
        <fullName evidence="2">Uncharacterized protein</fullName>
    </submittedName>
</protein>
<accession>A0ABU5TB71</accession>
<proteinExistence type="predicted"/>
<evidence type="ECO:0000256" key="1">
    <source>
        <dbReference type="SAM" id="MobiDB-lite"/>
    </source>
</evidence>
<evidence type="ECO:0000313" key="3">
    <source>
        <dbReference type="Proteomes" id="UP001304769"/>
    </source>
</evidence>
<dbReference type="Proteomes" id="UP001304769">
    <property type="component" value="Unassembled WGS sequence"/>
</dbReference>
<dbReference type="EMBL" id="JAYGGQ010000019">
    <property type="protein sequence ID" value="MEA5456937.1"/>
    <property type="molecule type" value="Genomic_DNA"/>
</dbReference>
<organism evidence="2 3">
    <name type="scientific">Sinomonas terricola</name>
    <dbReference type="NCBI Taxonomy" id="3110330"/>
    <lineage>
        <taxon>Bacteria</taxon>
        <taxon>Bacillati</taxon>
        <taxon>Actinomycetota</taxon>
        <taxon>Actinomycetes</taxon>
        <taxon>Micrococcales</taxon>
        <taxon>Micrococcaceae</taxon>
        <taxon>Sinomonas</taxon>
    </lineage>
</organism>
<sequence length="61" mass="7068">MTSDLEYLSMRIRDDFNGTQAGHDPWFAVRLMRSYEERERDRGEDSEPPLTDECGDAGREG</sequence>
<keyword evidence="3" id="KW-1185">Reference proteome</keyword>
<feature type="region of interest" description="Disordered" evidence="1">
    <location>
        <begin position="37"/>
        <end position="61"/>
    </location>
</feature>